<keyword evidence="5" id="KW-0808">Transferase</keyword>
<sequence>MVKPGRLNQKPLPGSLLPSAGSFEPCDDLTLLGLDRRGAPVTEDEITQNLLARLAREQPYTLCSARVLVALPPVNRLDSTAIAQLSKEYTETVRNTATSNSPLGVHLFDFVSSAYLHMRSLGVDQSIILRNGSSAHPTAHLLPRHLTTLSKPNISSKKSKLHSAILKLPTVLSAFGNGVTPSDADARCFTSYMEYQFANDGRMVGVKVIDYLLEKARLAGLDDGGKSFHIFYYLLAGATHDEKLHLHLSDHAHFHYLSSHSSKLPVITANSNHETNLDALRESLKSLGIGRRQQAQLWQILAAILHLGNVTFQDAANNSQEACTVRNYAQLELVAELLGVHPASVEGILTYRAKKVGRDFISVFLDAEAASQQRDAFARSLYSVVFSWIIEQINNKVCQEDDAAWSNFIAVLDIPSFAGRDQQGQGFYRLLVNYENERVHALMAERTFGASRVLLLTDGVEVADVVMGSNREVLDVLAGVRTGVLPIMEREVARGSKDSKVAEKIIAANADSAAFVQSNRVKSSAFGIHHYAGVVEYSTHGFSQHAADTLQSDFVSLIRGNPEHPGTVNGFLRGMFSDKLIATQRSKGDGTTLVAARSLSRNPSLKRRRSKKGEDDDDVNLDPSETLSHQFRTSIGELFETLAETETWFVAHLQSSYDGGKVDPALIRRQVCDLELPALASSSASAYVSAMGYDEFLKRYATVLGDKSYGDAKSQCGNILSGRGWSAKDAVVGNSKVHLSEAVWRELEGQLRSTLGKSLVEDSSSMMGKMSSESARPWYTSGGEDSASVYDDSASHYESEFEATSPSRSDAIVRGSSNDVPMRDLESGRGVAKDDKAPTHHIIEAKVENVKPPKRKMTGSRCRWLGCTWLTTWWIPYFFLSMCGKMKTRDRQMAWREKFTLCVIILLMNAGILFAIVGVGQILCPRKPQLSPGEISGMNKVDQKGTVLMYGNYYVIPKELIARHNDQGYTYASNAFWEDAVLGKDVSQMFRKDGMWDKYCNGVTGTGGRRAFSKPATYDLFPNPADGFAITPNTWSTHGPPFKNEDFLDRLGSYRKGQVVWDVATIVERQQQKLKYVIAYDNVYEVTSFYEGVYGQTNQNFLGTYTKSLFDKYSLLPGSDATADFDYLKRNRYNEWVDVMTCMQGMLYVGKIDHRNDVKCTISNYILMVASCILVAVIGFKFLAALQFGGKRVPEEHDKFVICQVPCYTEVRIKFLLSSGVILISMRAPFQGETSLLRTLESLALLDYDDKHKLLFVICDGMIIGSGNDRPTPRIVLDILGVDPSVDPEAVAFQGLGDGNKQLNFGKVYSGLYEIQGRVVPFVVVVKVGKPSERQRPGNRGKRDSQLVLMRYLSRVHFNQAMSPLELELYHQMKNVIGVDPSFYEYIFMVDADTEVYPDSLNRLVSHMTRDSKIAGICGETQIMNEKDSWVAMIQVYEYFISHHLAKAFESLFGSVTCLPGCFCMYRVRTATKNVPLLVAPSVIRDYSENNVDTLHLKNLLHLGEDRYLTTLMMKHFPGMKTTFTSDAKCKTNAPDKWSVLLSQRRRWINSTVHNLLELLFLGEMCGFCCFSMRFVVFIDLFATFVQPAALGYIVYLVYSVVSGVSTQFPLISIIMLGAVYGFQVIIFLLKREWQHIGWMIIYMLAIPIFGCYIPAYSFWHFDDFSWGNTRQVTEEGGKMKEVAVAEEPFDPASVPLVKWSDFEAGRIAKDHLDESRSVSSYHSHSSGFARGMKGSGPVSAYAPSAYGGTNYGAYPAAPASNFGYDGGAYGVPHYQEHHAQGQRNSWGTQYSTDALAAAGAPVPTSSQHLQRSNSMNSRYTASTDSAPRALPSDEEILKEVRDFLSRADLMTVTKKSVREELGRRFGVDLSAKREWIHRCIDGVLKGEL</sequence>
<evidence type="ECO:0000256" key="13">
    <source>
        <dbReference type="SAM" id="MobiDB-lite"/>
    </source>
</evidence>
<name>A0AAD5SNH4_9FUNG</name>
<evidence type="ECO:0000256" key="1">
    <source>
        <dbReference type="ARBA" id="ARBA00004651"/>
    </source>
</evidence>
<evidence type="ECO:0000256" key="6">
    <source>
        <dbReference type="ARBA" id="ARBA00022692"/>
    </source>
</evidence>
<evidence type="ECO:0000259" key="15">
    <source>
        <dbReference type="PROSITE" id="PS51456"/>
    </source>
</evidence>
<keyword evidence="8 12" id="KW-0518">Myosin</keyword>
<dbReference type="Pfam" id="PF03142">
    <property type="entry name" value="Chitin_synth_2"/>
    <property type="match status" value="1"/>
</dbReference>
<dbReference type="SUPFAM" id="SSF53448">
    <property type="entry name" value="Nucleotide-diphospho-sugar transferases"/>
    <property type="match status" value="1"/>
</dbReference>
<feature type="transmembrane region" description="Helical" evidence="14">
    <location>
        <begin position="901"/>
        <end position="923"/>
    </location>
</feature>
<keyword evidence="10" id="KW-0505">Motor protein</keyword>
<gene>
    <name evidence="17" type="ORF">HK097_000003</name>
</gene>
<dbReference type="GO" id="GO:0005886">
    <property type="term" value="C:plasma membrane"/>
    <property type="evidence" value="ECO:0007669"/>
    <property type="project" value="UniProtKB-SubCell"/>
</dbReference>
<accession>A0AAD5SNH4</accession>
<dbReference type="PROSITE" id="PS51998">
    <property type="entry name" value="DEK_C"/>
    <property type="match status" value="1"/>
</dbReference>
<keyword evidence="6 14" id="KW-0812">Transmembrane</keyword>
<evidence type="ECO:0000256" key="5">
    <source>
        <dbReference type="ARBA" id="ARBA00022679"/>
    </source>
</evidence>
<dbReference type="GO" id="GO:0004100">
    <property type="term" value="F:chitin synthase activity"/>
    <property type="evidence" value="ECO:0007669"/>
    <property type="project" value="UniProtKB-EC"/>
</dbReference>
<organism evidence="17 18">
    <name type="scientific">Rhizophlyctis rosea</name>
    <dbReference type="NCBI Taxonomy" id="64517"/>
    <lineage>
        <taxon>Eukaryota</taxon>
        <taxon>Fungi</taxon>
        <taxon>Fungi incertae sedis</taxon>
        <taxon>Chytridiomycota</taxon>
        <taxon>Chytridiomycota incertae sedis</taxon>
        <taxon>Chytridiomycetes</taxon>
        <taxon>Rhizophlyctidales</taxon>
        <taxon>Rhizophlyctidaceae</taxon>
        <taxon>Rhizophlyctis</taxon>
    </lineage>
</organism>
<reference evidence="17" key="1">
    <citation type="submission" date="2020-05" db="EMBL/GenBank/DDBJ databases">
        <title>Phylogenomic resolution of chytrid fungi.</title>
        <authorList>
            <person name="Stajich J.E."/>
            <person name="Amses K."/>
            <person name="Simmons R."/>
            <person name="Seto K."/>
            <person name="Myers J."/>
            <person name="Bonds A."/>
            <person name="Quandt C.A."/>
            <person name="Barry K."/>
            <person name="Liu P."/>
            <person name="Grigoriev I."/>
            <person name="Longcore J.E."/>
            <person name="James T.Y."/>
        </authorList>
    </citation>
    <scope>NUCLEOTIDE SEQUENCE</scope>
    <source>
        <strain evidence="17">JEL0318</strain>
    </source>
</reference>
<dbReference type="EMBL" id="JADGJD010000001">
    <property type="protein sequence ID" value="KAJ3057537.1"/>
    <property type="molecule type" value="Genomic_DNA"/>
</dbReference>
<feature type="transmembrane region" description="Helical" evidence="14">
    <location>
        <begin position="1611"/>
        <end position="1630"/>
    </location>
</feature>
<dbReference type="CDD" id="cd04190">
    <property type="entry name" value="Chitin_synth_C"/>
    <property type="match status" value="1"/>
</dbReference>
<dbReference type="GO" id="GO:0016459">
    <property type="term" value="C:myosin complex"/>
    <property type="evidence" value="ECO:0007669"/>
    <property type="project" value="UniProtKB-KW"/>
</dbReference>
<dbReference type="Gene3D" id="1.10.10.60">
    <property type="entry name" value="Homeodomain-like"/>
    <property type="match status" value="1"/>
</dbReference>
<evidence type="ECO:0000259" key="16">
    <source>
        <dbReference type="PROSITE" id="PS51998"/>
    </source>
</evidence>
<dbReference type="GO" id="GO:0030428">
    <property type="term" value="C:cell septum"/>
    <property type="evidence" value="ECO:0007669"/>
    <property type="project" value="TreeGrafter"/>
</dbReference>
<comment type="caution">
    <text evidence="17">The sequence shown here is derived from an EMBL/GenBank/DDBJ whole genome shotgun (WGS) entry which is preliminary data.</text>
</comment>
<keyword evidence="3" id="KW-1003">Cell membrane</keyword>
<keyword evidence="7 14" id="KW-1133">Transmembrane helix</keyword>
<dbReference type="GO" id="GO:0003774">
    <property type="term" value="F:cytoskeletal motor activity"/>
    <property type="evidence" value="ECO:0007669"/>
    <property type="project" value="InterPro"/>
</dbReference>
<dbReference type="SMART" id="SM00242">
    <property type="entry name" value="MYSc"/>
    <property type="match status" value="1"/>
</dbReference>
<proteinExistence type="inferred from homology"/>
<protein>
    <recommendedName>
        <fullName evidence="2">chitin synthase</fullName>
        <ecNumber evidence="2">2.4.1.16</ecNumber>
    </recommendedName>
</protein>
<feature type="transmembrane region" description="Helical" evidence="14">
    <location>
        <begin position="1637"/>
        <end position="1660"/>
    </location>
</feature>
<evidence type="ECO:0000256" key="10">
    <source>
        <dbReference type="ARBA" id="ARBA00023175"/>
    </source>
</evidence>
<evidence type="ECO:0000256" key="8">
    <source>
        <dbReference type="ARBA" id="ARBA00023123"/>
    </source>
</evidence>
<evidence type="ECO:0000256" key="9">
    <source>
        <dbReference type="ARBA" id="ARBA00023136"/>
    </source>
</evidence>
<evidence type="ECO:0000256" key="12">
    <source>
        <dbReference type="PROSITE-ProRule" id="PRU00782"/>
    </source>
</evidence>
<dbReference type="InterPro" id="IPR004835">
    <property type="entry name" value="Chitin_synth"/>
</dbReference>
<dbReference type="Pfam" id="PF08766">
    <property type="entry name" value="DEK_C"/>
    <property type="match status" value="1"/>
</dbReference>
<dbReference type="InterPro" id="IPR027417">
    <property type="entry name" value="P-loop_NTPase"/>
</dbReference>
<dbReference type="Gene3D" id="1.10.10.820">
    <property type="match status" value="1"/>
</dbReference>
<evidence type="ECO:0000256" key="2">
    <source>
        <dbReference type="ARBA" id="ARBA00012543"/>
    </source>
</evidence>
<dbReference type="PANTHER" id="PTHR22914">
    <property type="entry name" value="CHITIN SYNTHASE"/>
    <property type="match status" value="1"/>
</dbReference>
<feature type="compositionally biased region" description="Polar residues" evidence="13">
    <location>
        <begin position="1804"/>
        <end position="1826"/>
    </location>
</feature>
<keyword evidence="18" id="KW-1185">Reference proteome</keyword>
<dbReference type="Gene3D" id="3.40.850.10">
    <property type="entry name" value="Kinesin motor domain"/>
    <property type="match status" value="1"/>
</dbReference>
<keyword evidence="12" id="KW-0009">Actin-binding</keyword>
<dbReference type="EC" id="2.4.1.16" evidence="2"/>
<dbReference type="Gene3D" id="1.20.120.720">
    <property type="entry name" value="Myosin VI head, motor domain, U50 subdomain"/>
    <property type="match status" value="1"/>
</dbReference>
<keyword evidence="11" id="KW-0325">Glycoprotein</keyword>
<dbReference type="InterPro" id="IPR001609">
    <property type="entry name" value="Myosin_head_motor_dom-like"/>
</dbReference>
<dbReference type="Pfam" id="PF00063">
    <property type="entry name" value="Myosin_head"/>
    <property type="match status" value="1"/>
</dbReference>
<feature type="region of interest" description="Disordered" evidence="13">
    <location>
        <begin position="1801"/>
        <end position="1829"/>
    </location>
</feature>
<dbReference type="SUPFAM" id="SSF52540">
    <property type="entry name" value="P-loop containing nucleoside triphosphate hydrolases"/>
    <property type="match status" value="1"/>
</dbReference>
<feature type="transmembrane region" description="Helical" evidence="14">
    <location>
        <begin position="1165"/>
        <end position="1184"/>
    </location>
</feature>
<feature type="domain" description="DEK-C" evidence="16">
    <location>
        <begin position="1831"/>
        <end position="1886"/>
    </location>
</feature>
<dbReference type="InterPro" id="IPR029044">
    <property type="entry name" value="Nucleotide-diphossugar_trans"/>
</dbReference>
<evidence type="ECO:0000313" key="18">
    <source>
        <dbReference type="Proteomes" id="UP001212841"/>
    </source>
</evidence>
<feature type="domain" description="Myosin motor" evidence="15">
    <location>
        <begin position="1"/>
        <end position="752"/>
    </location>
</feature>
<keyword evidence="9 14" id="KW-0472">Membrane</keyword>
<dbReference type="Gene3D" id="3.90.550.10">
    <property type="entry name" value="Spore Coat Polysaccharide Biosynthesis Protein SpsA, Chain A"/>
    <property type="match status" value="1"/>
</dbReference>
<feature type="transmembrane region" description="Helical" evidence="14">
    <location>
        <begin position="863"/>
        <end position="880"/>
    </location>
</feature>
<dbReference type="GO" id="GO:0003779">
    <property type="term" value="F:actin binding"/>
    <property type="evidence" value="ECO:0007669"/>
    <property type="project" value="UniProtKB-KW"/>
</dbReference>
<dbReference type="InterPro" id="IPR014876">
    <property type="entry name" value="DEK_C"/>
</dbReference>
<evidence type="ECO:0000313" key="17">
    <source>
        <dbReference type="EMBL" id="KAJ3057537.1"/>
    </source>
</evidence>
<dbReference type="PROSITE" id="PS51456">
    <property type="entry name" value="MYOSIN_MOTOR"/>
    <property type="match status" value="1"/>
</dbReference>
<evidence type="ECO:0000256" key="4">
    <source>
        <dbReference type="ARBA" id="ARBA00022676"/>
    </source>
</evidence>
<dbReference type="Proteomes" id="UP001212841">
    <property type="component" value="Unassembled WGS sequence"/>
</dbReference>
<dbReference type="PANTHER" id="PTHR22914:SF13">
    <property type="entry name" value="CHITIN SYNTHASE"/>
    <property type="match status" value="1"/>
</dbReference>
<dbReference type="GO" id="GO:0006031">
    <property type="term" value="P:chitin biosynthetic process"/>
    <property type="evidence" value="ECO:0007669"/>
    <property type="project" value="TreeGrafter"/>
</dbReference>
<dbReference type="InterPro" id="IPR036961">
    <property type="entry name" value="Kinesin_motor_dom_sf"/>
</dbReference>
<comment type="subcellular location">
    <subcellularLocation>
        <location evidence="1">Cell membrane</location>
        <topology evidence="1">Multi-pass membrane protein</topology>
    </subcellularLocation>
</comment>
<comment type="similarity">
    <text evidence="12">Belongs to the TRAFAC class myosin-kinesin ATPase superfamily. Myosin family.</text>
</comment>
<dbReference type="SUPFAM" id="SSF109715">
    <property type="entry name" value="DEK C-terminal domain"/>
    <property type="match status" value="1"/>
</dbReference>
<dbReference type="GO" id="GO:0005524">
    <property type="term" value="F:ATP binding"/>
    <property type="evidence" value="ECO:0007669"/>
    <property type="project" value="InterPro"/>
</dbReference>
<comment type="caution">
    <text evidence="12">Lacks conserved residue(s) required for the propagation of feature annotation.</text>
</comment>
<keyword evidence="4" id="KW-0328">Glycosyltransferase</keyword>
<evidence type="ECO:0000256" key="11">
    <source>
        <dbReference type="ARBA" id="ARBA00023180"/>
    </source>
</evidence>
<evidence type="ECO:0000256" key="14">
    <source>
        <dbReference type="SAM" id="Phobius"/>
    </source>
</evidence>
<feature type="region of interest" description="Disordered" evidence="13">
    <location>
        <begin position="800"/>
        <end position="819"/>
    </location>
</feature>
<dbReference type="Gene3D" id="1.20.58.530">
    <property type="match status" value="1"/>
</dbReference>
<feature type="region of interest" description="Disordered" evidence="13">
    <location>
        <begin position="592"/>
        <end position="625"/>
    </location>
</feature>
<evidence type="ECO:0000256" key="7">
    <source>
        <dbReference type="ARBA" id="ARBA00022989"/>
    </source>
</evidence>
<evidence type="ECO:0000256" key="3">
    <source>
        <dbReference type="ARBA" id="ARBA00022475"/>
    </source>
</evidence>
<dbReference type="GO" id="GO:0031505">
    <property type="term" value="P:fungal-type cell wall organization"/>
    <property type="evidence" value="ECO:0007669"/>
    <property type="project" value="TreeGrafter"/>
</dbReference>
<feature type="transmembrane region" description="Helical" evidence="14">
    <location>
        <begin position="1575"/>
        <end position="1599"/>
    </location>
</feature>